<evidence type="ECO:0000256" key="4">
    <source>
        <dbReference type="ARBA" id="ARBA00023136"/>
    </source>
</evidence>
<evidence type="ECO:0000313" key="7">
    <source>
        <dbReference type="Proteomes" id="UP000000814"/>
    </source>
</evidence>
<dbReference type="EMBL" id="AE001438">
    <property type="protein sequence ID" value="AAK76773.1"/>
    <property type="molecule type" value="Genomic_DNA"/>
</dbReference>
<feature type="transmembrane region" description="Helical" evidence="5">
    <location>
        <begin position="409"/>
        <end position="428"/>
    </location>
</feature>
<organism evidence="6 7">
    <name type="scientific">Clostridium acetobutylicum (strain ATCC 824 / DSM 792 / JCM 1419 / IAM 19013 / LMG 5710 / NBRC 13948 / NRRL B-527 / VKM B-1787 / 2291 / W)</name>
    <dbReference type="NCBI Taxonomy" id="272562"/>
    <lineage>
        <taxon>Bacteria</taxon>
        <taxon>Bacillati</taxon>
        <taxon>Bacillota</taxon>
        <taxon>Clostridia</taxon>
        <taxon>Eubacteriales</taxon>
        <taxon>Clostridiaceae</taxon>
        <taxon>Clostridium</taxon>
    </lineage>
</organism>
<dbReference type="PANTHER" id="PTHR47704">
    <property type="entry name" value="POTASSIUM TRANSPORTER KIMA"/>
    <property type="match status" value="1"/>
</dbReference>
<dbReference type="Gene3D" id="1.20.1740.10">
    <property type="entry name" value="Amino acid/polyamine transporter I"/>
    <property type="match status" value="1"/>
</dbReference>
<feature type="transmembrane region" description="Helical" evidence="5">
    <location>
        <begin position="61"/>
        <end position="85"/>
    </location>
</feature>
<dbReference type="Proteomes" id="UP000000814">
    <property type="component" value="Plasmid pSOL1"/>
</dbReference>
<geneLocation type="plasmid" evidence="6 7">
    <name>pSOL1</name>
</geneLocation>
<accession>Q97TS0</accession>
<dbReference type="GO" id="GO:0016020">
    <property type="term" value="C:membrane"/>
    <property type="evidence" value="ECO:0007669"/>
    <property type="project" value="UniProtKB-SubCell"/>
</dbReference>
<keyword evidence="6" id="KW-0614">Plasmid</keyword>
<dbReference type="GeneID" id="45000260"/>
<keyword evidence="4 5" id="KW-0472">Membrane</keyword>
<feature type="transmembrane region" description="Helical" evidence="5">
    <location>
        <begin position="254"/>
        <end position="279"/>
    </location>
</feature>
<feature type="transmembrane region" description="Helical" evidence="5">
    <location>
        <begin position="141"/>
        <end position="161"/>
    </location>
</feature>
<keyword evidence="2 5" id="KW-0812">Transmembrane</keyword>
<dbReference type="HOGENOM" id="CLU_017999_1_1_9"/>
<feature type="transmembrane region" description="Helical" evidence="5">
    <location>
        <begin position="173"/>
        <end position="194"/>
    </location>
</feature>
<feature type="transmembrane region" description="Helical" evidence="5">
    <location>
        <begin position="434"/>
        <end position="452"/>
    </location>
</feature>
<dbReference type="InterPro" id="IPR053153">
    <property type="entry name" value="APC_K+_Transporter"/>
</dbReference>
<dbReference type="KEGG" id="cac:CA_P0027"/>
<feature type="transmembrane region" description="Helical" evidence="5">
    <location>
        <begin position="28"/>
        <end position="55"/>
    </location>
</feature>
<keyword evidence="3 5" id="KW-1133">Transmembrane helix</keyword>
<feature type="transmembrane region" description="Helical" evidence="5">
    <location>
        <begin position="299"/>
        <end position="326"/>
    </location>
</feature>
<comment type="subcellular location">
    <subcellularLocation>
        <location evidence="1">Membrane</location>
        <topology evidence="1">Multi-pass membrane protein</topology>
    </subcellularLocation>
</comment>
<protein>
    <submittedName>
        <fullName evidence="6">Predicted amino acid permeases</fullName>
    </submittedName>
</protein>
<dbReference type="AlphaFoldDB" id="Q97TS0"/>
<dbReference type="InterPro" id="IPR002293">
    <property type="entry name" value="AA/rel_permease1"/>
</dbReference>
<evidence type="ECO:0000256" key="1">
    <source>
        <dbReference type="ARBA" id="ARBA00004141"/>
    </source>
</evidence>
<proteinExistence type="predicted"/>
<name>Q97TS0_CLOAB</name>
<feature type="transmembrane region" description="Helical" evidence="5">
    <location>
        <begin position="347"/>
        <end position="370"/>
    </location>
</feature>
<dbReference type="PATRIC" id="fig|272562.8.peg.25"/>
<feature type="transmembrane region" description="Helical" evidence="5">
    <location>
        <begin position="376"/>
        <end position="397"/>
    </location>
</feature>
<feature type="transmembrane region" description="Helical" evidence="5">
    <location>
        <begin position="106"/>
        <end position="135"/>
    </location>
</feature>
<dbReference type="OrthoDB" id="9759676at2"/>
<keyword evidence="7" id="KW-1185">Reference proteome</keyword>
<evidence type="ECO:0000256" key="2">
    <source>
        <dbReference type="ARBA" id="ARBA00022692"/>
    </source>
</evidence>
<gene>
    <name evidence="6" type="ordered locus">CA_P0027</name>
</gene>
<dbReference type="PANTHER" id="PTHR47704:SF1">
    <property type="entry name" value="POTASSIUM TRANSPORTER KIMA"/>
    <property type="match status" value="1"/>
</dbReference>
<evidence type="ECO:0000256" key="5">
    <source>
        <dbReference type="SAM" id="Phobius"/>
    </source>
</evidence>
<dbReference type="RefSeq" id="WP_010890712.1">
    <property type="nucleotide sequence ID" value="NC_001988.2"/>
</dbReference>
<reference evidence="6 7" key="1">
    <citation type="journal article" date="2001" name="J. Bacteriol.">
        <title>Genome sequence and comparative analysis of the solvent-producing bacterium Clostridium acetobutylicum.</title>
        <authorList>
            <person name="Nolling J."/>
            <person name="Breton G."/>
            <person name="Omelchenko M.V."/>
            <person name="Makarova K.S."/>
            <person name="Zeng Q."/>
            <person name="Gibson R."/>
            <person name="Lee H.M."/>
            <person name="Dubois J."/>
            <person name="Qiu D."/>
            <person name="Hitti J."/>
            <person name="Wolf Y.I."/>
            <person name="Tatusov R.L."/>
            <person name="Sabathe F."/>
            <person name="Doucette-Stamm L."/>
            <person name="Soucaille P."/>
            <person name="Daly M.J."/>
            <person name="Bennett G.N."/>
            <person name="Koonin E.V."/>
            <person name="Smith D.R."/>
        </authorList>
    </citation>
    <scope>NUCLEOTIDE SEQUENCE [LARGE SCALE GENOMIC DNA]</scope>
    <source>
        <strain evidence="7">ATCC 824 / DSM 792 / JCM 1419 / LMG 5710 / VKM B-1787</strain>
        <plasmid evidence="7">pSOL1</plasmid>
    </source>
</reference>
<dbReference type="GO" id="GO:0022857">
    <property type="term" value="F:transmembrane transporter activity"/>
    <property type="evidence" value="ECO:0007669"/>
    <property type="project" value="InterPro"/>
</dbReference>
<dbReference type="Pfam" id="PF13520">
    <property type="entry name" value="AA_permease_2"/>
    <property type="match status" value="1"/>
</dbReference>
<evidence type="ECO:0000313" key="6">
    <source>
        <dbReference type="EMBL" id="AAK76773.1"/>
    </source>
</evidence>
<sequence>MMDKFLDILLGKPLANEQGSHEKFNIPFGLAVMASDAISSVAYAAEEILIVLIVVLGLQAYTWLSIVALMIIGLLAILTVSYLQIIRAYPQGGGAYIVAKENIGTVPGLVAGAALLIDYILTVAVSASAGGAAILSAFPGLLNYKVLIVIVFIVVLTILNLRGVSESSKIFSLPTYIFVFGMMFMIVFGIFKYAFWGGAANQVNKVVLKQTADVSIFLILRAFSQGCSALTGLEAVSNSVPNFKEPSQRNAKIVMILLSSIILFIFGGSSILANLYRAVPGENVTVLAQIAEGVFGRNFMFYLIQVSTAIILLMACNTAFTGFPMLMYVVARDGFVPRQFTHRGKRLSFSIGIVSLSVIAGILVIVFKAVTHNLLPLYSVGVFMSFTLAQTGMVIHWRQGKERNWRIRALINGFGAVVTTITTGIIAYEKFEAGAWIVIILIPILVFIMLAIKRHYNIVAEQLRAHLKDYKAADLQKKFTHLAVVPIASLNKASLSALQYAKSVTDNVIALNISISKEQMEKLKASWSELDTDIVLVSKYSPYRHIVTPLLQSIDDIASRASDDEKITVVLPQFITHKWWGNLLHNNTGIFLRESILRNKNVIVSTYPYHLDDDE</sequence>
<evidence type="ECO:0000256" key="3">
    <source>
        <dbReference type="ARBA" id="ARBA00022989"/>
    </source>
</evidence>